<gene>
    <name evidence="1" type="ORF">VV02_11155</name>
</gene>
<dbReference type="RefSeq" id="WP_052591610.1">
    <property type="nucleotide sequence ID" value="NZ_CP011112.1"/>
</dbReference>
<evidence type="ECO:0000313" key="1">
    <source>
        <dbReference type="EMBL" id="AKU16291.1"/>
    </source>
</evidence>
<accession>A0A0K1JHW7</accession>
<dbReference type="EMBL" id="CP011112">
    <property type="protein sequence ID" value="AKU16291.1"/>
    <property type="molecule type" value="Genomic_DNA"/>
</dbReference>
<name>A0A0K1JHW7_9MICO</name>
<dbReference type="AlphaFoldDB" id="A0A0K1JHW7"/>
<reference evidence="1 2" key="1">
    <citation type="submission" date="2015-03" db="EMBL/GenBank/DDBJ databases">
        <title>Luteipulveratus halotolerans sp. nov., a novel actinobacterium (Dermacoccaceae) from Sarawak, Malaysia.</title>
        <authorList>
            <person name="Juboi H."/>
            <person name="Basik A."/>
            <person name="Shamsul S.S."/>
            <person name="Arnold P."/>
            <person name="Schmitt E.K."/>
            <person name="Sanglier J.-J."/>
            <person name="Yeo T."/>
        </authorList>
    </citation>
    <scope>NUCLEOTIDE SEQUENCE [LARGE SCALE GENOMIC DNA]</scope>
    <source>
        <strain evidence="1 2">MN07-A0370</strain>
    </source>
</reference>
<organism evidence="1 2">
    <name type="scientific">Luteipulveratus mongoliensis</name>
    <dbReference type="NCBI Taxonomy" id="571913"/>
    <lineage>
        <taxon>Bacteria</taxon>
        <taxon>Bacillati</taxon>
        <taxon>Actinomycetota</taxon>
        <taxon>Actinomycetes</taxon>
        <taxon>Micrococcales</taxon>
        <taxon>Dermacoccaceae</taxon>
        <taxon>Luteipulveratus</taxon>
    </lineage>
</organism>
<dbReference type="Proteomes" id="UP000066480">
    <property type="component" value="Chromosome"/>
</dbReference>
<proteinExistence type="predicted"/>
<keyword evidence="2" id="KW-1185">Reference proteome</keyword>
<dbReference type="KEGG" id="lmoi:VV02_11155"/>
<sequence>MRHKTRAYVVLAATGVLSFGLVGQLQRSEASPSQTGTVTKHRVVPANHIGGFCGACAVGHPHKPPVHKYKKHK</sequence>
<protein>
    <submittedName>
        <fullName evidence="1">Uncharacterized protein</fullName>
    </submittedName>
</protein>
<evidence type="ECO:0000313" key="2">
    <source>
        <dbReference type="Proteomes" id="UP000066480"/>
    </source>
</evidence>